<dbReference type="GO" id="GO:0051073">
    <property type="term" value="F:adenosylcobinamide-GDP ribazoletransferase activity"/>
    <property type="evidence" value="ECO:0007669"/>
    <property type="project" value="UniProtKB-UniRule"/>
</dbReference>
<dbReference type="STRING" id="1194083.BN12_500023"/>
<name>A0A077M652_9MICO</name>
<comment type="subcellular location">
    <subcellularLocation>
        <location evidence="2 19">Cell membrane</location>
        <topology evidence="2 19">Multi-pass membrane protein</topology>
    </subcellularLocation>
</comment>
<evidence type="ECO:0000256" key="5">
    <source>
        <dbReference type="ARBA" id="ARBA00013200"/>
    </source>
</evidence>
<keyword evidence="7 19" id="KW-1003">Cell membrane</keyword>
<gene>
    <name evidence="19 20" type="primary">cobS</name>
    <name evidence="20" type="ORF">BN12_500023</name>
</gene>
<dbReference type="GO" id="GO:0005886">
    <property type="term" value="C:plasma membrane"/>
    <property type="evidence" value="ECO:0007669"/>
    <property type="project" value="UniProtKB-SubCell"/>
</dbReference>
<evidence type="ECO:0000256" key="17">
    <source>
        <dbReference type="ARBA" id="ARBA00048623"/>
    </source>
</evidence>
<feature type="transmembrane region" description="Helical" evidence="19">
    <location>
        <begin position="21"/>
        <end position="43"/>
    </location>
</feature>
<keyword evidence="8 19" id="KW-0169">Cobalamin biosynthesis</keyword>
<sequence length="243" mass="24289">MGTLTAVPVRSPRSADPEITGPAMVLAPYAVIPLGALLGLVAWLGRQLGLAPIGVAAAAVAALALGSRAFHLDGLADTADGLTASYDRERSLAVMRTGDTGPAGAAALVLTLGVQIGSLTALLGLRWGPVLAGVLVCVSRGAVLLTCQRAVPGARSEGLGATYVGAVTPLVGVCGWLVLTGATSAAYLLAGLPWWRGPLSTLIAAAAVAWLVRRAVRRLGGVTGDVYGASIEVALAVLLLSAT</sequence>
<reference evidence="20 21" key="1">
    <citation type="journal article" date="2013" name="ISME J.">
        <title>A metabolic model for members of the genus Tetrasphaera involved in enhanced biological phosphorus removal.</title>
        <authorList>
            <person name="Kristiansen R."/>
            <person name="Nguyen H.T.T."/>
            <person name="Saunders A.M."/>
            <person name="Nielsen J.L."/>
            <person name="Wimmer R."/>
            <person name="Le V.Q."/>
            <person name="McIlroy S.J."/>
            <person name="Petrovski S."/>
            <person name="Seviour R.J."/>
            <person name="Calteau A."/>
            <person name="Nielsen K.L."/>
            <person name="Nielsen P.H."/>
        </authorList>
    </citation>
    <scope>NUCLEOTIDE SEQUENCE [LARGE SCALE GENOMIC DNA]</scope>
    <source>
        <strain evidence="20 21">T1-X7</strain>
    </source>
</reference>
<dbReference type="UniPathway" id="UPA00148">
    <property type="reaction ID" value="UER00238"/>
</dbReference>
<dbReference type="Proteomes" id="UP000035721">
    <property type="component" value="Unassembled WGS sequence"/>
</dbReference>
<feature type="transmembrane region" description="Helical" evidence="19">
    <location>
        <begin position="163"/>
        <end position="188"/>
    </location>
</feature>
<evidence type="ECO:0000256" key="3">
    <source>
        <dbReference type="ARBA" id="ARBA00004663"/>
    </source>
</evidence>
<comment type="similarity">
    <text evidence="4 19">Belongs to the CobS family.</text>
</comment>
<organism evidence="20 21">
    <name type="scientific">Nostocoides japonicum T1-X7</name>
    <dbReference type="NCBI Taxonomy" id="1194083"/>
    <lineage>
        <taxon>Bacteria</taxon>
        <taxon>Bacillati</taxon>
        <taxon>Actinomycetota</taxon>
        <taxon>Actinomycetes</taxon>
        <taxon>Micrococcales</taxon>
        <taxon>Intrasporangiaceae</taxon>
        <taxon>Nostocoides</taxon>
    </lineage>
</organism>
<accession>A0A077M652</accession>
<evidence type="ECO:0000256" key="2">
    <source>
        <dbReference type="ARBA" id="ARBA00004651"/>
    </source>
</evidence>
<evidence type="ECO:0000256" key="9">
    <source>
        <dbReference type="ARBA" id="ARBA00022679"/>
    </source>
</evidence>
<comment type="pathway">
    <text evidence="3 19">Cofactor biosynthesis; adenosylcobalamin biosynthesis; adenosylcobalamin from cob(II)yrinate a,c-diamide: step 7/7.</text>
</comment>
<evidence type="ECO:0000256" key="16">
    <source>
        <dbReference type="ARBA" id="ARBA00032853"/>
    </source>
</evidence>
<dbReference type="EMBL" id="CAJB01000382">
    <property type="protein sequence ID" value="CCH79639.1"/>
    <property type="molecule type" value="Genomic_DNA"/>
</dbReference>
<keyword evidence="21" id="KW-1185">Reference proteome</keyword>
<protein>
    <recommendedName>
        <fullName evidence="6 19">Adenosylcobinamide-GDP ribazoletransferase</fullName>
        <ecNumber evidence="5 19">2.7.8.26</ecNumber>
    </recommendedName>
    <alternativeName>
        <fullName evidence="16 19">Cobalamin synthase</fullName>
    </alternativeName>
    <alternativeName>
        <fullName evidence="15 19">Cobalamin-5'-phosphate synthase</fullName>
    </alternativeName>
</protein>
<evidence type="ECO:0000256" key="11">
    <source>
        <dbReference type="ARBA" id="ARBA00022842"/>
    </source>
</evidence>
<evidence type="ECO:0000256" key="18">
    <source>
        <dbReference type="ARBA" id="ARBA00049504"/>
    </source>
</evidence>
<proteinExistence type="inferred from homology"/>
<comment type="cofactor">
    <cofactor evidence="1 19">
        <name>Mg(2+)</name>
        <dbReference type="ChEBI" id="CHEBI:18420"/>
    </cofactor>
</comment>
<dbReference type="EC" id="2.7.8.26" evidence="5 19"/>
<evidence type="ECO:0000313" key="21">
    <source>
        <dbReference type="Proteomes" id="UP000035721"/>
    </source>
</evidence>
<feature type="transmembrane region" description="Helical" evidence="19">
    <location>
        <begin position="105"/>
        <end position="125"/>
    </location>
</feature>
<dbReference type="PANTHER" id="PTHR34148:SF1">
    <property type="entry name" value="ADENOSYLCOBINAMIDE-GDP RIBAZOLETRANSFERASE"/>
    <property type="match status" value="1"/>
</dbReference>
<dbReference type="GO" id="GO:0008818">
    <property type="term" value="F:cobalamin 5'-phosphate synthase activity"/>
    <property type="evidence" value="ECO:0007669"/>
    <property type="project" value="UniProtKB-UniRule"/>
</dbReference>
<keyword evidence="9 19" id="KW-0808">Transferase</keyword>
<evidence type="ECO:0000256" key="12">
    <source>
        <dbReference type="ARBA" id="ARBA00022989"/>
    </source>
</evidence>
<feature type="transmembrane region" description="Helical" evidence="19">
    <location>
        <begin position="224"/>
        <end position="242"/>
    </location>
</feature>
<comment type="catalytic activity">
    <reaction evidence="17 19">
        <text>alpha-ribazole + adenosylcob(III)inamide-GDP = adenosylcob(III)alamin + GMP + H(+)</text>
        <dbReference type="Rhea" id="RHEA:16049"/>
        <dbReference type="ChEBI" id="CHEBI:10329"/>
        <dbReference type="ChEBI" id="CHEBI:15378"/>
        <dbReference type="ChEBI" id="CHEBI:18408"/>
        <dbReference type="ChEBI" id="CHEBI:58115"/>
        <dbReference type="ChEBI" id="CHEBI:60487"/>
        <dbReference type="EC" id="2.7.8.26"/>
    </reaction>
</comment>
<keyword evidence="12 19" id="KW-1133">Transmembrane helix</keyword>
<dbReference type="InterPro" id="IPR003805">
    <property type="entry name" value="CobS"/>
</dbReference>
<feature type="transmembrane region" description="Helical" evidence="19">
    <location>
        <begin position="49"/>
        <end position="66"/>
    </location>
</feature>
<evidence type="ECO:0000256" key="10">
    <source>
        <dbReference type="ARBA" id="ARBA00022692"/>
    </source>
</evidence>
<keyword evidence="13 19" id="KW-0472">Membrane</keyword>
<keyword evidence="11 19" id="KW-0460">Magnesium</keyword>
<evidence type="ECO:0000256" key="1">
    <source>
        <dbReference type="ARBA" id="ARBA00001946"/>
    </source>
</evidence>
<dbReference type="HAMAP" id="MF_00719">
    <property type="entry name" value="CobS"/>
    <property type="match status" value="1"/>
</dbReference>
<evidence type="ECO:0000256" key="4">
    <source>
        <dbReference type="ARBA" id="ARBA00010561"/>
    </source>
</evidence>
<evidence type="ECO:0000256" key="6">
    <source>
        <dbReference type="ARBA" id="ARBA00015850"/>
    </source>
</evidence>
<keyword evidence="10 19" id="KW-0812">Transmembrane</keyword>
<dbReference type="AlphaFoldDB" id="A0A077M652"/>
<dbReference type="Pfam" id="PF02654">
    <property type="entry name" value="CobS"/>
    <property type="match status" value="1"/>
</dbReference>
<comment type="catalytic activity">
    <reaction evidence="18 19">
        <text>alpha-ribazole 5'-phosphate + adenosylcob(III)inamide-GDP = adenosylcob(III)alamin 5'-phosphate + GMP + H(+)</text>
        <dbReference type="Rhea" id="RHEA:23560"/>
        <dbReference type="ChEBI" id="CHEBI:15378"/>
        <dbReference type="ChEBI" id="CHEBI:57918"/>
        <dbReference type="ChEBI" id="CHEBI:58115"/>
        <dbReference type="ChEBI" id="CHEBI:60487"/>
        <dbReference type="ChEBI" id="CHEBI:60493"/>
        <dbReference type="EC" id="2.7.8.26"/>
    </reaction>
</comment>
<evidence type="ECO:0000256" key="8">
    <source>
        <dbReference type="ARBA" id="ARBA00022573"/>
    </source>
</evidence>
<feature type="transmembrane region" description="Helical" evidence="19">
    <location>
        <begin position="194"/>
        <end position="212"/>
    </location>
</feature>
<evidence type="ECO:0000256" key="19">
    <source>
        <dbReference type="HAMAP-Rule" id="MF_00719"/>
    </source>
</evidence>
<comment type="function">
    <text evidence="14 19">Joins adenosylcobinamide-GDP and alpha-ribazole to generate adenosylcobalamin (Ado-cobalamin). Also synthesizes adenosylcobalamin 5'-phosphate from adenosylcobinamide-GDP and alpha-ribazole 5'-phosphate.</text>
</comment>
<evidence type="ECO:0000313" key="20">
    <source>
        <dbReference type="EMBL" id="CCH79639.1"/>
    </source>
</evidence>
<comment type="caution">
    <text evidence="20">The sequence shown here is derived from an EMBL/GenBank/DDBJ whole genome shotgun (WGS) entry which is preliminary data.</text>
</comment>
<evidence type="ECO:0000256" key="7">
    <source>
        <dbReference type="ARBA" id="ARBA00022475"/>
    </source>
</evidence>
<evidence type="ECO:0000256" key="14">
    <source>
        <dbReference type="ARBA" id="ARBA00025228"/>
    </source>
</evidence>
<evidence type="ECO:0000256" key="13">
    <source>
        <dbReference type="ARBA" id="ARBA00023136"/>
    </source>
</evidence>
<dbReference type="GO" id="GO:0009236">
    <property type="term" value="P:cobalamin biosynthetic process"/>
    <property type="evidence" value="ECO:0007669"/>
    <property type="project" value="UniProtKB-UniRule"/>
</dbReference>
<dbReference type="PANTHER" id="PTHR34148">
    <property type="entry name" value="ADENOSYLCOBINAMIDE-GDP RIBAZOLETRANSFERASE"/>
    <property type="match status" value="1"/>
</dbReference>
<evidence type="ECO:0000256" key="15">
    <source>
        <dbReference type="ARBA" id="ARBA00032605"/>
    </source>
</evidence>